<dbReference type="InterPro" id="IPR000794">
    <property type="entry name" value="Beta-ketoacyl_synthase"/>
</dbReference>
<evidence type="ECO:0000256" key="3">
    <source>
        <dbReference type="SAM" id="MobiDB-lite"/>
    </source>
</evidence>
<feature type="domain" description="Ketosynthase family 3 (KS3)" evidence="4">
    <location>
        <begin position="57"/>
        <end position="286"/>
    </location>
</feature>
<evidence type="ECO:0000313" key="5">
    <source>
        <dbReference type="EMBL" id="JAC63963.1"/>
    </source>
</evidence>
<dbReference type="EMBL" id="GBEZ01022898">
    <property type="protein sequence ID" value="JAC63963.1"/>
    <property type="molecule type" value="Transcribed_RNA"/>
</dbReference>
<evidence type="ECO:0000256" key="2">
    <source>
        <dbReference type="ARBA" id="ARBA00022679"/>
    </source>
</evidence>
<dbReference type="SUPFAM" id="SSF53901">
    <property type="entry name" value="Thiolase-like"/>
    <property type="match status" value="1"/>
</dbReference>
<dbReference type="GO" id="GO:0005739">
    <property type="term" value="C:mitochondrion"/>
    <property type="evidence" value="ECO:0007669"/>
    <property type="project" value="TreeGrafter"/>
</dbReference>
<name>A0A061QW69_9CHLO</name>
<dbReference type="PROSITE" id="PS00606">
    <property type="entry name" value="KS3_1"/>
    <property type="match status" value="1"/>
</dbReference>
<dbReference type="InterPro" id="IPR014030">
    <property type="entry name" value="Ketoacyl_synth_N"/>
</dbReference>
<dbReference type="GO" id="GO:0004315">
    <property type="term" value="F:3-oxoacyl-[acyl-carrier-protein] synthase activity"/>
    <property type="evidence" value="ECO:0007669"/>
    <property type="project" value="UniProtKB-EC"/>
</dbReference>
<dbReference type="PANTHER" id="PTHR11712">
    <property type="entry name" value="POLYKETIDE SYNTHASE-RELATED"/>
    <property type="match status" value="1"/>
</dbReference>
<feature type="compositionally biased region" description="Polar residues" evidence="3">
    <location>
        <begin position="1"/>
        <end position="10"/>
    </location>
</feature>
<dbReference type="GO" id="GO:0006633">
    <property type="term" value="P:fatty acid biosynthetic process"/>
    <property type="evidence" value="ECO:0007669"/>
    <property type="project" value="InterPro"/>
</dbReference>
<accession>A0A061QW69</accession>
<evidence type="ECO:0000256" key="1">
    <source>
        <dbReference type="ARBA" id="ARBA00013191"/>
    </source>
</evidence>
<feature type="non-terminal residue" evidence="5">
    <location>
        <position position="286"/>
    </location>
</feature>
<gene>
    <name evidence="5" type="ORF">TSPGSL018_19370</name>
</gene>
<evidence type="ECO:0000259" key="4">
    <source>
        <dbReference type="PROSITE" id="PS52004"/>
    </source>
</evidence>
<proteinExistence type="predicted"/>
<dbReference type="PROSITE" id="PS52004">
    <property type="entry name" value="KS3_2"/>
    <property type="match status" value="1"/>
</dbReference>
<dbReference type="InterPro" id="IPR016039">
    <property type="entry name" value="Thiolase-like"/>
</dbReference>
<keyword evidence="2" id="KW-0808">Transferase</keyword>
<protein>
    <recommendedName>
        <fullName evidence="1">beta-ketoacyl-[acyl-carrier-protein] synthase I</fullName>
        <ecNumber evidence="1">2.3.1.41</ecNumber>
    </recommendedName>
</protein>
<dbReference type="PANTHER" id="PTHR11712:SF332">
    <property type="entry name" value="3-OXOACYL-[ACYL-CARRIER-PROTEIN] SYNTHASE II, CHLOROPLASTIC"/>
    <property type="match status" value="1"/>
</dbReference>
<reference evidence="5" key="1">
    <citation type="submission" date="2014-05" db="EMBL/GenBank/DDBJ databases">
        <title>The transcriptome of the halophilic microalga Tetraselmis sp. GSL018 isolated from the Great Salt Lake, Utah.</title>
        <authorList>
            <person name="Jinkerson R.E."/>
            <person name="D'Adamo S."/>
            <person name="Posewitz M.C."/>
        </authorList>
    </citation>
    <scope>NUCLEOTIDE SEQUENCE</scope>
    <source>
        <strain evidence="5">GSL018</strain>
    </source>
</reference>
<sequence length="286" mass="30361">MSRAIQSGLSKSKFHQGKQAGRTQSFAGLGAPRPGQLRQQCVVVVRSSAESALHGERPRVVVTGLGVVSTLGQSHEEFYSNLLDGRSGISRIEGFDTDGFSTRIAGELKAVETEGYVAKKMARRMDDCLKCTIVAGKKALGDAGLPWDGPEINDLDKLKCGILIGSAMGGMDVFANSVTALMEHGYRKMNPFCIPFAITNMGPAMLAMDVGFMGPNYSISTACATGNYCIHTAAEHIRRGDADLMLAGGSDAAVIPSGIGGFIACKALSKRNEDPEAASRPWDKNR</sequence>
<dbReference type="InterPro" id="IPR018201">
    <property type="entry name" value="Ketoacyl_synth_AS"/>
</dbReference>
<organism evidence="5">
    <name type="scientific">Tetraselmis sp. GSL018</name>
    <dbReference type="NCBI Taxonomy" id="582737"/>
    <lineage>
        <taxon>Eukaryota</taxon>
        <taxon>Viridiplantae</taxon>
        <taxon>Chlorophyta</taxon>
        <taxon>core chlorophytes</taxon>
        <taxon>Chlorodendrophyceae</taxon>
        <taxon>Chlorodendrales</taxon>
        <taxon>Chlorodendraceae</taxon>
        <taxon>Tetraselmis</taxon>
    </lineage>
</organism>
<feature type="region of interest" description="Disordered" evidence="3">
    <location>
        <begin position="1"/>
        <end position="32"/>
    </location>
</feature>
<dbReference type="Gene3D" id="3.40.47.10">
    <property type="match status" value="1"/>
</dbReference>
<dbReference type="InterPro" id="IPR020841">
    <property type="entry name" value="PKS_Beta-ketoAc_synthase_dom"/>
</dbReference>
<dbReference type="AlphaFoldDB" id="A0A061QW69"/>
<dbReference type="EC" id="2.3.1.41" evidence="1"/>
<dbReference type="Pfam" id="PF00109">
    <property type="entry name" value="ketoacyl-synt"/>
    <property type="match status" value="1"/>
</dbReference>